<name>A0ABR1NTL4_DIAER</name>
<evidence type="ECO:0000313" key="3">
    <source>
        <dbReference type="Proteomes" id="UP001430848"/>
    </source>
</evidence>
<gene>
    <name evidence="2" type="ORF">SLS63_011604</name>
</gene>
<evidence type="ECO:0000259" key="1">
    <source>
        <dbReference type="Pfam" id="PF26335"/>
    </source>
</evidence>
<sequence>MTTATICPILGPVFPVPSELHSSATFQETLKLLESKIDGALASGNTTHGPVNPNDTYSIQIFSTKSEKPLLDYHRRGPAVLGNRTIDGDSVYRIASASKLITVYLLLLEAGEGIFSEKVTKYLPELQGAAHWDDITIGSLAGYVGDITAELFDTTSLPGGDISAVFPGAFPPLAANETSDCSYGTGGCTREVFIRNLLDRRPAYMPNTTPAYSNAAFATLGLVLEEVSNSSFDEALRRLLVAPLGLNGTTSSAPNSTNAVIPGDATASGWDHDLSDTPAAAEGGLFSSPNDMSAIGHFDVGIVVMMAGQRGTIGATIAGVIIDELLPALDEAARAQADAAFAGTYTATNGLNSTLTLATAPGIPGLSITEWVSNGTDLRRSWLQGVEDFQTYPTNIVSEDGKQVSWRSTYVSVPDTGSPFDACPSWVGVDRPTHGVFGVDEYVFHLGEDGKAWGVEPKALKIVLEKAPGHEQSPESPERTWK</sequence>
<dbReference type="PANTHER" id="PTHR46825">
    <property type="entry name" value="D-ALANYL-D-ALANINE-CARBOXYPEPTIDASE/ENDOPEPTIDASE AMPH"/>
    <property type="match status" value="1"/>
</dbReference>
<dbReference type="InterPro" id="IPR012338">
    <property type="entry name" value="Beta-lactam/transpept-like"/>
</dbReference>
<dbReference type="InterPro" id="IPR050491">
    <property type="entry name" value="AmpC-like"/>
</dbReference>
<proteinExistence type="predicted"/>
<dbReference type="Proteomes" id="UP001430848">
    <property type="component" value="Unassembled WGS sequence"/>
</dbReference>
<protein>
    <recommendedName>
        <fullName evidence="1">Beta-lactamase-like ARB-00930-like C-terminal domain-containing protein</fullName>
    </recommendedName>
</protein>
<dbReference type="InterPro" id="IPR058664">
    <property type="entry name" value="ARB_00930-like_C"/>
</dbReference>
<comment type="caution">
    <text evidence="2">The sequence shown here is derived from an EMBL/GenBank/DDBJ whole genome shotgun (WGS) entry which is preliminary data.</text>
</comment>
<organism evidence="2 3">
    <name type="scientific">Diaporthe eres</name>
    <name type="common">Phomopsis oblonga</name>
    <dbReference type="NCBI Taxonomy" id="83184"/>
    <lineage>
        <taxon>Eukaryota</taxon>
        <taxon>Fungi</taxon>
        <taxon>Dikarya</taxon>
        <taxon>Ascomycota</taxon>
        <taxon>Pezizomycotina</taxon>
        <taxon>Sordariomycetes</taxon>
        <taxon>Sordariomycetidae</taxon>
        <taxon>Diaporthales</taxon>
        <taxon>Diaporthaceae</taxon>
        <taxon>Diaporthe</taxon>
        <taxon>Diaporthe eres species complex</taxon>
    </lineage>
</organism>
<reference evidence="2 3" key="1">
    <citation type="submission" date="2024-02" db="EMBL/GenBank/DDBJ databases">
        <title>De novo assembly and annotation of 12 fungi associated with fruit tree decline syndrome in Ontario, Canada.</title>
        <authorList>
            <person name="Sulman M."/>
            <person name="Ellouze W."/>
            <person name="Ilyukhin E."/>
        </authorList>
    </citation>
    <scope>NUCLEOTIDE SEQUENCE [LARGE SCALE GENOMIC DNA]</scope>
    <source>
        <strain evidence="2 3">M169</strain>
    </source>
</reference>
<dbReference type="SUPFAM" id="SSF56601">
    <property type="entry name" value="beta-lactamase/transpeptidase-like"/>
    <property type="match status" value="1"/>
</dbReference>
<dbReference type="EMBL" id="JAKNSF020000113">
    <property type="protein sequence ID" value="KAK7714714.1"/>
    <property type="molecule type" value="Genomic_DNA"/>
</dbReference>
<dbReference type="Gene3D" id="3.40.710.10">
    <property type="entry name" value="DD-peptidase/beta-lactamase superfamily"/>
    <property type="match status" value="1"/>
</dbReference>
<feature type="domain" description="Beta-lactamase-like ARB-00930-like C-terminal" evidence="1">
    <location>
        <begin position="333"/>
        <end position="466"/>
    </location>
</feature>
<accession>A0ABR1NTL4</accession>
<evidence type="ECO:0000313" key="2">
    <source>
        <dbReference type="EMBL" id="KAK7714714.1"/>
    </source>
</evidence>
<dbReference type="PANTHER" id="PTHR46825:SF10">
    <property type="entry name" value="BETA-LACTAMASE-RELATED DOMAIN-CONTAINING PROTEIN"/>
    <property type="match status" value="1"/>
</dbReference>
<dbReference type="Pfam" id="PF26335">
    <property type="entry name" value="ARB_00930_C"/>
    <property type="match status" value="1"/>
</dbReference>
<keyword evidence="3" id="KW-1185">Reference proteome</keyword>